<gene>
    <name evidence="6" type="primary">solA</name>
    <name evidence="6" type="ORF">PSU4_42430</name>
</gene>
<dbReference type="GO" id="GO:0050660">
    <property type="term" value="F:flavin adenine dinucleotide binding"/>
    <property type="evidence" value="ECO:0007669"/>
    <property type="project" value="InterPro"/>
</dbReference>
<evidence type="ECO:0000313" key="7">
    <source>
        <dbReference type="Proteomes" id="UP000321685"/>
    </source>
</evidence>
<accession>A0A511DKE1</accession>
<feature type="domain" description="FAD dependent oxidoreductase" evidence="5">
    <location>
        <begin position="5"/>
        <end position="338"/>
    </location>
</feature>
<dbReference type="Gene3D" id="3.30.9.10">
    <property type="entry name" value="D-Amino Acid Oxidase, subunit A, domain 2"/>
    <property type="match status" value="1"/>
</dbReference>
<keyword evidence="2" id="KW-0285">Flavoprotein</keyword>
<evidence type="ECO:0000256" key="4">
    <source>
        <dbReference type="ARBA" id="ARBA00023002"/>
    </source>
</evidence>
<dbReference type="Proteomes" id="UP000321685">
    <property type="component" value="Unassembled WGS sequence"/>
</dbReference>
<sequence>MDTYDIGVVGGGVMGLSVLREAAAAGRSAIAFERDHIGHPLGSSHGPARAFATPHLMPELVEPAGRAGAIWRELAAHDPEIHWAQGAMLRTARPEPVAAALAAAGIEHEVLDPAAVEARWSGLTLGPGAPVVHTPDGGTLRADRVLTLLRRLAEDDGAVVREGVTVHGVARDGDGVVLETAIGATRVRHAVVAAASWTPALVAPLGIRVDACATRQTVVYVDDPGARTLPALFEEGDPSTYWVSSGDTTVRLGMDDHRAPAPEPGTRGEPDPRTVEVLMDHVRARLPHASAAPVGLDTCLFTHTGGRFVIERSGPVTAVVACEGRGFKFAPLFARELVADALGVRS</sequence>
<reference evidence="6 7" key="1">
    <citation type="submission" date="2019-07" db="EMBL/GenBank/DDBJ databases">
        <title>Whole genome shotgun sequence of Pseudonocardia sulfidoxydans NBRC 16205.</title>
        <authorList>
            <person name="Hosoyama A."/>
            <person name="Uohara A."/>
            <person name="Ohji S."/>
            <person name="Ichikawa N."/>
        </authorList>
    </citation>
    <scope>NUCLEOTIDE SEQUENCE [LARGE SCALE GENOMIC DNA]</scope>
    <source>
        <strain evidence="6 7">NBRC 16205</strain>
    </source>
</reference>
<dbReference type="Pfam" id="PF01266">
    <property type="entry name" value="DAO"/>
    <property type="match status" value="1"/>
</dbReference>
<evidence type="ECO:0000259" key="5">
    <source>
        <dbReference type="Pfam" id="PF01266"/>
    </source>
</evidence>
<evidence type="ECO:0000256" key="2">
    <source>
        <dbReference type="ARBA" id="ARBA00022630"/>
    </source>
</evidence>
<dbReference type="PANTHER" id="PTHR10961:SF7">
    <property type="entry name" value="FAD DEPENDENT OXIDOREDUCTASE DOMAIN-CONTAINING PROTEIN"/>
    <property type="match status" value="1"/>
</dbReference>
<keyword evidence="4" id="KW-0560">Oxidoreductase</keyword>
<name>A0A511DKE1_9PSEU</name>
<keyword evidence="7" id="KW-1185">Reference proteome</keyword>
<dbReference type="OrthoDB" id="9806257at2"/>
<dbReference type="PANTHER" id="PTHR10961">
    <property type="entry name" value="PEROXISOMAL SARCOSINE OXIDASE"/>
    <property type="match status" value="1"/>
</dbReference>
<organism evidence="6 7">
    <name type="scientific">Pseudonocardia sulfidoxydans NBRC 16205</name>
    <dbReference type="NCBI Taxonomy" id="1223511"/>
    <lineage>
        <taxon>Bacteria</taxon>
        <taxon>Bacillati</taxon>
        <taxon>Actinomycetota</taxon>
        <taxon>Actinomycetes</taxon>
        <taxon>Pseudonocardiales</taxon>
        <taxon>Pseudonocardiaceae</taxon>
        <taxon>Pseudonocardia</taxon>
    </lineage>
</organism>
<dbReference type="InterPro" id="IPR006076">
    <property type="entry name" value="FAD-dep_OxRdtase"/>
</dbReference>
<dbReference type="InterPro" id="IPR036188">
    <property type="entry name" value="FAD/NAD-bd_sf"/>
</dbReference>
<dbReference type="GO" id="GO:0008115">
    <property type="term" value="F:sarcosine oxidase activity"/>
    <property type="evidence" value="ECO:0007669"/>
    <property type="project" value="TreeGrafter"/>
</dbReference>
<dbReference type="Gene3D" id="3.50.50.60">
    <property type="entry name" value="FAD/NAD(P)-binding domain"/>
    <property type="match status" value="1"/>
</dbReference>
<dbReference type="EMBL" id="BJVJ01000050">
    <property type="protein sequence ID" value="GEL25289.1"/>
    <property type="molecule type" value="Genomic_DNA"/>
</dbReference>
<evidence type="ECO:0000256" key="1">
    <source>
        <dbReference type="ARBA" id="ARBA00001974"/>
    </source>
</evidence>
<comment type="caution">
    <text evidence="6">The sequence shown here is derived from an EMBL/GenBank/DDBJ whole genome shotgun (WGS) entry which is preliminary data.</text>
</comment>
<proteinExistence type="predicted"/>
<comment type="cofactor">
    <cofactor evidence="1">
        <name>FAD</name>
        <dbReference type="ChEBI" id="CHEBI:57692"/>
    </cofactor>
</comment>
<evidence type="ECO:0000313" key="6">
    <source>
        <dbReference type="EMBL" id="GEL25289.1"/>
    </source>
</evidence>
<evidence type="ECO:0000256" key="3">
    <source>
        <dbReference type="ARBA" id="ARBA00022827"/>
    </source>
</evidence>
<dbReference type="InterPro" id="IPR045170">
    <property type="entry name" value="MTOX"/>
</dbReference>
<dbReference type="RefSeq" id="WP_147111216.1">
    <property type="nucleotide sequence ID" value="NZ_BJVJ01000050.1"/>
</dbReference>
<dbReference type="SUPFAM" id="SSF51905">
    <property type="entry name" value="FAD/NAD(P)-binding domain"/>
    <property type="match status" value="1"/>
</dbReference>
<keyword evidence="3" id="KW-0274">FAD</keyword>
<protein>
    <submittedName>
        <fullName evidence="6">N-methyltryptophan oxidase</fullName>
    </submittedName>
</protein>
<dbReference type="AlphaFoldDB" id="A0A511DKE1"/>